<dbReference type="eggNOG" id="COG1487">
    <property type="taxonomic scope" value="Bacteria"/>
</dbReference>
<proteinExistence type="inferred from homology"/>
<dbReference type="InterPro" id="IPR050556">
    <property type="entry name" value="Type_II_TA_system_RNase"/>
</dbReference>
<dbReference type="RefSeq" id="WP_015811936.1">
    <property type="nucleotide sequence ID" value="NC_013037.1"/>
</dbReference>
<evidence type="ECO:0000256" key="4">
    <source>
        <dbReference type="ARBA" id="ARBA00022723"/>
    </source>
</evidence>
<evidence type="ECO:0000256" key="3">
    <source>
        <dbReference type="ARBA" id="ARBA00022722"/>
    </source>
</evidence>
<dbReference type="KEGG" id="dfe:Dfer_2468"/>
<evidence type="ECO:0000256" key="2">
    <source>
        <dbReference type="ARBA" id="ARBA00022649"/>
    </source>
</evidence>
<name>C6W0T0_DYAFD</name>
<keyword evidence="5" id="KW-0378">Hydrolase</keyword>
<evidence type="ECO:0000259" key="8">
    <source>
        <dbReference type="Pfam" id="PF01850"/>
    </source>
</evidence>
<evidence type="ECO:0000313" key="9">
    <source>
        <dbReference type="EMBL" id="ACT93686.1"/>
    </source>
</evidence>
<evidence type="ECO:0000313" key="10">
    <source>
        <dbReference type="Proteomes" id="UP000002011"/>
    </source>
</evidence>
<dbReference type="SUPFAM" id="SSF88723">
    <property type="entry name" value="PIN domain-like"/>
    <property type="match status" value="1"/>
</dbReference>
<dbReference type="HOGENOM" id="CLU_118482_5_2_10"/>
<dbReference type="Pfam" id="PF01850">
    <property type="entry name" value="PIN"/>
    <property type="match status" value="1"/>
</dbReference>
<evidence type="ECO:0000256" key="6">
    <source>
        <dbReference type="ARBA" id="ARBA00022842"/>
    </source>
</evidence>
<dbReference type="GO" id="GO:0004518">
    <property type="term" value="F:nuclease activity"/>
    <property type="evidence" value="ECO:0007669"/>
    <property type="project" value="UniProtKB-KW"/>
</dbReference>
<keyword evidence="3" id="KW-0540">Nuclease</keyword>
<keyword evidence="2" id="KW-1277">Toxin-antitoxin system</keyword>
<comment type="similarity">
    <text evidence="7">Belongs to the PINc/VapC protein family.</text>
</comment>
<protein>
    <submittedName>
        <fullName evidence="9">PilT protein domain protein</fullName>
    </submittedName>
</protein>
<comment type="cofactor">
    <cofactor evidence="1">
        <name>Mg(2+)</name>
        <dbReference type="ChEBI" id="CHEBI:18420"/>
    </cofactor>
</comment>
<feature type="domain" description="PIN" evidence="8">
    <location>
        <begin position="3"/>
        <end position="122"/>
    </location>
</feature>
<dbReference type="STRING" id="471854.Dfer_2468"/>
<evidence type="ECO:0000256" key="5">
    <source>
        <dbReference type="ARBA" id="ARBA00022801"/>
    </source>
</evidence>
<dbReference type="GO" id="GO:0016787">
    <property type="term" value="F:hydrolase activity"/>
    <property type="evidence" value="ECO:0007669"/>
    <property type="project" value="UniProtKB-KW"/>
</dbReference>
<dbReference type="Gene3D" id="3.40.50.1010">
    <property type="entry name" value="5'-nuclease"/>
    <property type="match status" value="1"/>
</dbReference>
<reference evidence="9 10" key="1">
    <citation type="journal article" date="2009" name="Stand. Genomic Sci.">
        <title>Complete genome sequence of Dyadobacter fermentans type strain (NS114).</title>
        <authorList>
            <person name="Lang E."/>
            <person name="Lapidus A."/>
            <person name="Chertkov O."/>
            <person name="Brettin T."/>
            <person name="Detter J.C."/>
            <person name="Han C."/>
            <person name="Copeland A."/>
            <person name="Glavina Del Rio T."/>
            <person name="Nolan M."/>
            <person name="Chen F."/>
            <person name="Lucas S."/>
            <person name="Tice H."/>
            <person name="Cheng J.F."/>
            <person name="Land M."/>
            <person name="Hauser L."/>
            <person name="Chang Y.J."/>
            <person name="Jeffries C.D."/>
            <person name="Kopitz M."/>
            <person name="Bruce D."/>
            <person name="Goodwin L."/>
            <person name="Pitluck S."/>
            <person name="Ovchinnikova G."/>
            <person name="Pati A."/>
            <person name="Ivanova N."/>
            <person name="Mavrommatis K."/>
            <person name="Chen A."/>
            <person name="Palaniappan K."/>
            <person name="Chain P."/>
            <person name="Bristow J."/>
            <person name="Eisen J.A."/>
            <person name="Markowitz V."/>
            <person name="Hugenholtz P."/>
            <person name="Goker M."/>
            <person name="Rohde M."/>
            <person name="Kyrpides N.C."/>
            <person name="Klenk H.P."/>
        </authorList>
    </citation>
    <scope>NUCLEOTIDE SEQUENCE [LARGE SCALE GENOMIC DNA]</scope>
    <source>
        <strain evidence="10">ATCC 700827 / DSM 18053 / CIP 107007 / KCTC 52180 / NS114</strain>
    </source>
</reference>
<gene>
    <name evidence="9" type="ordered locus">Dfer_2468</name>
</gene>
<dbReference type="PANTHER" id="PTHR33653">
    <property type="entry name" value="RIBONUCLEASE VAPC2"/>
    <property type="match status" value="1"/>
</dbReference>
<dbReference type="AlphaFoldDB" id="C6W0T0"/>
<dbReference type="InterPro" id="IPR002716">
    <property type="entry name" value="PIN_dom"/>
</dbReference>
<dbReference type="GO" id="GO:0046872">
    <property type="term" value="F:metal ion binding"/>
    <property type="evidence" value="ECO:0007669"/>
    <property type="project" value="UniProtKB-KW"/>
</dbReference>
<keyword evidence="4" id="KW-0479">Metal-binding</keyword>
<organism evidence="9 10">
    <name type="scientific">Dyadobacter fermentans (strain ATCC 700827 / DSM 18053 / CIP 107007 / KCTC 52180 / NS114)</name>
    <dbReference type="NCBI Taxonomy" id="471854"/>
    <lineage>
        <taxon>Bacteria</taxon>
        <taxon>Pseudomonadati</taxon>
        <taxon>Bacteroidota</taxon>
        <taxon>Cytophagia</taxon>
        <taxon>Cytophagales</taxon>
        <taxon>Spirosomataceae</taxon>
        <taxon>Dyadobacter</taxon>
    </lineage>
</organism>
<dbReference type="Proteomes" id="UP000002011">
    <property type="component" value="Chromosome"/>
</dbReference>
<evidence type="ECO:0000256" key="1">
    <source>
        <dbReference type="ARBA" id="ARBA00001946"/>
    </source>
</evidence>
<keyword evidence="10" id="KW-1185">Reference proteome</keyword>
<dbReference type="OrthoDB" id="9796690at2"/>
<sequence length="135" mass="15135">MSYLLDTNICIHLFKGDDELLGKIEAIGLAQCFLSEITVLELMFGVENSAPARRESNRDNLNWLQSAFSGRILLIGDGFETYAQQKVRLRRAGKPVGEFDLLIGSTAIAHNLVLVTRNTKDFVNLPLRGLENWID</sequence>
<dbReference type="InterPro" id="IPR029060">
    <property type="entry name" value="PIN-like_dom_sf"/>
</dbReference>
<accession>C6W0T0</accession>
<dbReference type="PANTHER" id="PTHR33653:SF1">
    <property type="entry name" value="RIBONUCLEASE VAPC2"/>
    <property type="match status" value="1"/>
</dbReference>
<dbReference type="EMBL" id="CP001619">
    <property type="protein sequence ID" value="ACT93686.1"/>
    <property type="molecule type" value="Genomic_DNA"/>
</dbReference>
<keyword evidence="6" id="KW-0460">Magnesium</keyword>
<dbReference type="CDD" id="cd18743">
    <property type="entry name" value="PIN_VapC4-5_FitB-like"/>
    <property type="match status" value="1"/>
</dbReference>
<evidence type="ECO:0000256" key="7">
    <source>
        <dbReference type="ARBA" id="ARBA00038093"/>
    </source>
</evidence>